<feature type="domain" description="DprA winged helix" evidence="3">
    <location>
        <begin position="290"/>
        <end position="337"/>
    </location>
</feature>
<dbReference type="Gene3D" id="3.40.50.450">
    <property type="match status" value="1"/>
</dbReference>
<dbReference type="Pfam" id="PF02481">
    <property type="entry name" value="DNA_processg_A"/>
    <property type="match status" value="1"/>
</dbReference>
<comment type="caution">
    <text evidence="4">The sequence shown here is derived from an EMBL/GenBank/DDBJ whole genome shotgun (WGS) entry which is preliminary data.</text>
</comment>
<dbReference type="RefSeq" id="WP_121875493.1">
    <property type="nucleotide sequence ID" value="NZ_REFJ01000001.1"/>
</dbReference>
<feature type="domain" description="Smf/DprA SLOG" evidence="2">
    <location>
        <begin position="73"/>
        <end position="279"/>
    </location>
</feature>
<dbReference type="Pfam" id="PF17782">
    <property type="entry name" value="WHD_DprA"/>
    <property type="match status" value="1"/>
</dbReference>
<evidence type="ECO:0000259" key="2">
    <source>
        <dbReference type="Pfam" id="PF02481"/>
    </source>
</evidence>
<dbReference type="Proteomes" id="UP000267187">
    <property type="component" value="Unassembled WGS sequence"/>
</dbReference>
<evidence type="ECO:0000256" key="1">
    <source>
        <dbReference type="ARBA" id="ARBA00006525"/>
    </source>
</evidence>
<dbReference type="InterPro" id="IPR003488">
    <property type="entry name" value="DprA"/>
</dbReference>
<dbReference type="SUPFAM" id="SSF102405">
    <property type="entry name" value="MCP/YpsA-like"/>
    <property type="match status" value="1"/>
</dbReference>
<proteinExistence type="inferred from homology"/>
<gene>
    <name evidence="4" type="ORF">DFR27_0092</name>
</gene>
<dbReference type="Gene3D" id="1.10.10.10">
    <property type="entry name" value="Winged helix-like DNA-binding domain superfamily/Winged helix DNA-binding domain"/>
    <property type="match status" value="1"/>
</dbReference>
<sequence>MSHLLLTKLWITSVPKIPDALRRDFFRLGYLPYVPLAFKARYIGWQQAPEKDPLYSLLTEAAEQVASKTLVALFLGEPGYPAQLTRLSDAPVALFVRGNAEALNQPQLAVVGSRRCSAHAAAVCRRWLPAVCHANIVITSGMALGVDGLAHEAALAAGGQTVAVMGSGIDYCYPPQHQALYQRIMQYGCIVSERLGKVPPRHFDFPRRNRIIAGLAASTLVVEARLRSGSLITADLAARFGREVLAVSASPLDAAALGCLELIRNGARPALSPDCLIESVLAQHQWDHQPTQQLLLALASGGVSSDELAHHTTLTMPDVIAELATLEAEGKVEHRSGLWFPTHMA</sequence>
<dbReference type="PANTHER" id="PTHR43022">
    <property type="entry name" value="PROTEIN SMF"/>
    <property type="match status" value="1"/>
</dbReference>
<dbReference type="GO" id="GO:0009294">
    <property type="term" value="P:DNA-mediated transformation"/>
    <property type="evidence" value="ECO:0007669"/>
    <property type="project" value="InterPro"/>
</dbReference>
<evidence type="ECO:0000313" key="4">
    <source>
        <dbReference type="EMBL" id="RMA82145.1"/>
    </source>
</evidence>
<reference evidence="4 5" key="1">
    <citation type="submission" date="2018-10" db="EMBL/GenBank/DDBJ databases">
        <title>Genomic Encyclopedia of Type Strains, Phase IV (KMG-IV): sequencing the most valuable type-strain genomes for metagenomic binning, comparative biology and taxonomic classification.</title>
        <authorList>
            <person name="Goeker M."/>
        </authorList>
    </citation>
    <scope>NUCLEOTIDE SEQUENCE [LARGE SCALE GENOMIC DNA]</scope>
    <source>
        <strain evidence="4 5">DSM 25080</strain>
    </source>
</reference>
<name>A0A3M0AHV4_9GAMM</name>
<dbReference type="OrthoDB" id="9785707at2"/>
<dbReference type="PANTHER" id="PTHR43022:SF1">
    <property type="entry name" value="PROTEIN SMF"/>
    <property type="match status" value="1"/>
</dbReference>
<evidence type="ECO:0000313" key="5">
    <source>
        <dbReference type="Proteomes" id="UP000267187"/>
    </source>
</evidence>
<organism evidence="4 5">
    <name type="scientific">Umboniibacter marinipuniceus</name>
    <dbReference type="NCBI Taxonomy" id="569599"/>
    <lineage>
        <taxon>Bacteria</taxon>
        <taxon>Pseudomonadati</taxon>
        <taxon>Pseudomonadota</taxon>
        <taxon>Gammaproteobacteria</taxon>
        <taxon>Cellvibrionales</taxon>
        <taxon>Cellvibrionaceae</taxon>
        <taxon>Umboniibacter</taxon>
    </lineage>
</organism>
<dbReference type="InterPro" id="IPR057666">
    <property type="entry name" value="DrpA_SLOG"/>
</dbReference>
<protein>
    <submittedName>
        <fullName evidence="4">DNA protecting protein DprA</fullName>
    </submittedName>
</protein>
<evidence type="ECO:0000259" key="3">
    <source>
        <dbReference type="Pfam" id="PF17782"/>
    </source>
</evidence>
<dbReference type="NCBIfam" id="TIGR00732">
    <property type="entry name" value="dprA"/>
    <property type="match status" value="1"/>
</dbReference>
<dbReference type="EMBL" id="REFJ01000001">
    <property type="protein sequence ID" value="RMA82145.1"/>
    <property type="molecule type" value="Genomic_DNA"/>
</dbReference>
<accession>A0A3M0AHV4</accession>
<keyword evidence="5" id="KW-1185">Reference proteome</keyword>
<dbReference type="AlphaFoldDB" id="A0A3M0AHV4"/>
<dbReference type="InterPro" id="IPR041614">
    <property type="entry name" value="DprA_WH"/>
</dbReference>
<dbReference type="InterPro" id="IPR036388">
    <property type="entry name" value="WH-like_DNA-bd_sf"/>
</dbReference>
<comment type="similarity">
    <text evidence="1">Belongs to the DprA/Smf family.</text>
</comment>